<organism evidence="3 4">
    <name type="scientific">Brevundimonas abyssalis TAR-001</name>
    <dbReference type="NCBI Taxonomy" id="1391729"/>
    <lineage>
        <taxon>Bacteria</taxon>
        <taxon>Pseudomonadati</taxon>
        <taxon>Pseudomonadota</taxon>
        <taxon>Alphaproteobacteria</taxon>
        <taxon>Caulobacterales</taxon>
        <taxon>Caulobacteraceae</taxon>
        <taxon>Brevundimonas</taxon>
    </lineage>
</organism>
<dbReference type="CDD" id="cd00093">
    <property type="entry name" value="HTH_XRE"/>
    <property type="match status" value="1"/>
</dbReference>
<proteinExistence type="predicted"/>
<keyword evidence="4" id="KW-1185">Reference proteome</keyword>
<dbReference type="InterPro" id="IPR010982">
    <property type="entry name" value="Lambda_DNA-bd_dom_sf"/>
</dbReference>
<feature type="domain" description="HTH cro/C1-type" evidence="2">
    <location>
        <begin position="23"/>
        <end position="77"/>
    </location>
</feature>
<dbReference type="SUPFAM" id="SSF47413">
    <property type="entry name" value="lambda repressor-like DNA-binding domains"/>
    <property type="match status" value="1"/>
</dbReference>
<reference evidence="4" key="1">
    <citation type="journal article" date="2013" name="Genome Announc.">
        <title>Draft Genome Sequence of the Dimorphic Prosthecate Bacterium Brevundimonas abyssalis TAR-001T.</title>
        <authorList>
            <person name="Tsubouchi T."/>
            <person name="Nishi S."/>
            <person name="Usui K."/>
            <person name="Shimane Y."/>
            <person name="Takaki Y."/>
            <person name="Maruyama T."/>
            <person name="Hatada Y."/>
        </authorList>
    </citation>
    <scope>NUCLEOTIDE SEQUENCE [LARGE SCALE GENOMIC DNA]</scope>
    <source>
        <strain evidence="4">TAR-001</strain>
    </source>
</reference>
<dbReference type="InterPro" id="IPR001387">
    <property type="entry name" value="Cro/C1-type_HTH"/>
</dbReference>
<dbReference type="PANTHER" id="PTHR46558">
    <property type="entry name" value="TRACRIPTIONAL REGULATORY PROTEIN-RELATED-RELATED"/>
    <property type="match status" value="1"/>
</dbReference>
<evidence type="ECO:0000256" key="1">
    <source>
        <dbReference type="ARBA" id="ARBA00023125"/>
    </source>
</evidence>
<dbReference type="Proteomes" id="UP000016569">
    <property type="component" value="Unassembled WGS sequence"/>
</dbReference>
<accession>A0A8E0KHJ1</accession>
<protein>
    <submittedName>
        <fullName evidence="3">Transcriptional regulator, Cro/CI family</fullName>
    </submittedName>
</protein>
<sequence>MTIAKERLTRELSEFDLKVGARIRRRRRELGISQKALGQQLGVSLQQVQKYENGNTRLLASRLYAISQVLGTSVPDLIGIRDQEAAAAPRSELARLTEAWNRLPPGRSRQQLLRYIETLCLEAGETEPGNPAAWTASTS</sequence>
<dbReference type="SMART" id="SM00530">
    <property type="entry name" value="HTH_XRE"/>
    <property type="match status" value="1"/>
</dbReference>
<dbReference type="Gene3D" id="1.10.260.40">
    <property type="entry name" value="lambda repressor-like DNA-binding domains"/>
    <property type="match status" value="1"/>
</dbReference>
<dbReference type="PROSITE" id="PS50943">
    <property type="entry name" value="HTH_CROC1"/>
    <property type="match status" value="1"/>
</dbReference>
<evidence type="ECO:0000259" key="2">
    <source>
        <dbReference type="PROSITE" id="PS50943"/>
    </source>
</evidence>
<dbReference type="PANTHER" id="PTHR46558:SF4">
    <property type="entry name" value="DNA-BIDING PHAGE PROTEIN"/>
    <property type="match status" value="1"/>
</dbReference>
<gene>
    <name evidence="3" type="ORF">MBEBAB_0533</name>
</gene>
<name>A0A8E0KHJ1_9CAUL</name>
<evidence type="ECO:0000313" key="3">
    <source>
        <dbReference type="EMBL" id="GAD58283.1"/>
    </source>
</evidence>
<dbReference type="RefSeq" id="WP_021696379.1">
    <property type="nucleotide sequence ID" value="NZ_BATC01000005.1"/>
</dbReference>
<evidence type="ECO:0000313" key="4">
    <source>
        <dbReference type="Proteomes" id="UP000016569"/>
    </source>
</evidence>
<dbReference type="EMBL" id="BATC01000005">
    <property type="protein sequence ID" value="GAD58283.1"/>
    <property type="molecule type" value="Genomic_DNA"/>
</dbReference>
<keyword evidence="1" id="KW-0238">DNA-binding</keyword>
<comment type="caution">
    <text evidence="3">The sequence shown here is derived from an EMBL/GenBank/DDBJ whole genome shotgun (WGS) entry which is preliminary data.</text>
</comment>
<dbReference type="GO" id="GO:0003677">
    <property type="term" value="F:DNA binding"/>
    <property type="evidence" value="ECO:0007669"/>
    <property type="project" value="UniProtKB-KW"/>
</dbReference>
<dbReference type="Pfam" id="PF01381">
    <property type="entry name" value="HTH_3"/>
    <property type="match status" value="1"/>
</dbReference>
<dbReference type="AlphaFoldDB" id="A0A8E0KHJ1"/>